<evidence type="ECO:0000256" key="2">
    <source>
        <dbReference type="ARBA" id="ARBA00022771"/>
    </source>
</evidence>
<keyword evidence="1 9" id="KW-0479">Metal-binding</keyword>
<feature type="compositionally biased region" description="Low complexity" evidence="10">
    <location>
        <begin position="132"/>
        <end position="158"/>
    </location>
</feature>
<keyword evidence="6 9" id="KW-0804">Transcription</keyword>
<dbReference type="PANTHER" id="PTHR31992">
    <property type="entry name" value="DOF ZINC FINGER PROTEIN DOF1.4-RELATED"/>
    <property type="match status" value="1"/>
</dbReference>
<reference evidence="12 13" key="1">
    <citation type="submission" date="2019-05" db="EMBL/GenBank/DDBJ databases">
        <title>Mikania micrantha, genome provides insights into the molecular mechanism of rapid growth.</title>
        <authorList>
            <person name="Liu B."/>
        </authorList>
    </citation>
    <scope>NUCLEOTIDE SEQUENCE [LARGE SCALE GENOMIC DNA]</scope>
    <source>
        <strain evidence="12">NLD-2019</strain>
        <tissue evidence="12">Leaf</tissue>
    </source>
</reference>
<dbReference type="Pfam" id="PF02701">
    <property type="entry name" value="Zn_ribbon_Dof"/>
    <property type="match status" value="1"/>
</dbReference>
<dbReference type="GO" id="GO:0008270">
    <property type="term" value="F:zinc ion binding"/>
    <property type="evidence" value="ECO:0007669"/>
    <property type="project" value="UniProtKB-KW"/>
</dbReference>
<keyword evidence="5 8" id="KW-0238">DNA-binding</keyword>
<keyword evidence="3 9" id="KW-0862">Zinc</keyword>
<proteinExistence type="predicted"/>
<evidence type="ECO:0000313" key="13">
    <source>
        <dbReference type="Proteomes" id="UP000326396"/>
    </source>
</evidence>
<evidence type="ECO:0000256" key="5">
    <source>
        <dbReference type="ARBA" id="ARBA00023125"/>
    </source>
</evidence>
<sequence length="308" mass="33144">MVFSSLPSYADPPSWPQQQPAGGVGDGGGDHEICQLPPPLLPPPPLLGSGGAGRSLQILEPGRMAKLPQPDTAMKCPRCESTNTKFCYFNNYSLSQPRHFCKTCRRYWTRGGALRNVPVGGGCRRNKKNKGSSRGSRSKSPSTTTSSTSTTIISPITSPQDMFGNLSYNARPPHVPMMPQLHHFGGGDLGLTYGGGNGTDLFNLGDHDSSYPRSKFAHFPIMEAAAANDAMYGEGSSNYSGQVAGMKMEDNHHHHHHHNHHHQGVNLSRNFLGVSGNNQFLGTSNIAWGTTDLSGFTSSTTTTTTHLL</sequence>
<evidence type="ECO:0000256" key="4">
    <source>
        <dbReference type="ARBA" id="ARBA00023015"/>
    </source>
</evidence>
<keyword evidence="7 8" id="KW-0539">Nucleus</keyword>
<dbReference type="InterPro" id="IPR045174">
    <property type="entry name" value="Dof"/>
</dbReference>
<gene>
    <name evidence="12" type="ORF">E3N88_38494</name>
</gene>
<feature type="region of interest" description="Disordered" evidence="10">
    <location>
        <begin position="1"/>
        <end position="55"/>
    </location>
</feature>
<evidence type="ECO:0000259" key="11">
    <source>
        <dbReference type="PROSITE" id="PS50884"/>
    </source>
</evidence>
<evidence type="ECO:0000256" key="1">
    <source>
        <dbReference type="ARBA" id="ARBA00022723"/>
    </source>
</evidence>
<accession>A0A5N6LU64</accession>
<protein>
    <recommendedName>
        <fullName evidence="9">Dof zinc finger protein</fullName>
    </recommendedName>
</protein>
<comment type="caution">
    <text evidence="12">The sequence shown here is derived from an EMBL/GenBank/DDBJ whole genome shotgun (WGS) entry which is preliminary data.</text>
</comment>
<dbReference type="PANTHER" id="PTHR31992:SF351">
    <property type="entry name" value="DOF ZINC FINGER PROTEIN"/>
    <property type="match status" value="1"/>
</dbReference>
<evidence type="ECO:0000256" key="6">
    <source>
        <dbReference type="ARBA" id="ARBA00023163"/>
    </source>
</evidence>
<feature type="region of interest" description="Disordered" evidence="10">
    <location>
        <begin position="118"/>
        <end position="158"/>
    </location>
</feature>
<feature type="compositionally biased region" description="Pro residues" evidence="10">
    <location>
        <begin position="36"/>
        <end position="46"/>
    </location>
</feature>
<keyword evidence="13" id="KW-1185">Reference proteome</keyword>
<evidence type="ECO:0000256" key="3">
    <source>
        <dbReference type="ARBA" id="ARBA00022833"/>
    </source>
</evidence>
<dbReference type="EMBL" id="SZYD01000018">
    <property type="protein sequence ID" value="KAD2805117.1"/>
    <property type="molecule type" value="Genomic_DNA"/>
</dbReference>
<dbReference type="OrthoDB" id="1927254at2759"/>
<dbReference type="Proteomes" id="UP000326396">
    <property type="component" value="Linkage Group LG8"/>
</dbReference>
<name>A0A5N6LU64_9ASTR</name>
<keyword evidence="2 8" id="KW-0863">Zinc-finger</keyword>
<dbReference type="PROSITE" id="PS50884">
    <property type="entry name" value="ZF_DOF_2"/>
    <property type="match status" value="1"/>
</dbReference>
<evidence type="ECO:0000256" key="9">
    <source>
        <dbReference type="RuleBase" id="RU369094"/>
    </source>
</evidence>
<evidence type="ECO:0000256" key="8">
    <source>
        <dbReference type="PROSITE-ProRule" id="PRU00071"/>
    </source>
</evidence>
<comment type="function">
    <text evidence="9">Transcription factor that binds specifically to a 5'-AA[AG]G-3' consensus core sequence.</text>
</comment>
<comment type="subcellular location">
    <subcellularLocation>
        <location evidence="8 9">Nucleus</location>
    </subcellularLocation>
</comment>
<dbReference type="InterPro" id="IPR003851">
    <property type="entry name" value="Znf_Dof"/>
</dbReference>
<dbReference type="PROSITE" id="PS01361">
    <property type="entry name" value="ZF_DOF_1"/>
    <property type="match status" value="1"/>
</dbReference>
<dbReference type="GO" id="GO:0003677">
    <property type="term" value="F:DNA binding"/>
    <property type="evidence" value="ECO:0007669"/>
    <property type="project" value="UniProtKB-UniRule"/>
</dbReference>
<dbReference type="AlphaFoldDB" id="A0A5N6LU64"/>
<dbReference type="GO" id="GO:0003700">
    <property type="term" value="F:DNA-binding transcription factor activity"/>
    <property type="evidence" value="ECO:0007669"/>
    <property type="project" value="UniProtKB-UniRule"/>
</dbReference>
<evidence type="ECO:0000313" key="12">
    <source>
        <dbReference type="EMBL" id="KAD2805117.1"/>
    </source>
</evidence>
<evidence type="ECO:0000256" key="10">
    <source>
        <dbReference type="SAM" id="MobiDB-lite"/>
    </source>
</evidence>
<dbReference type="GO" id="GO:0005634">
    <property type="term" value="C:nucleus"/>
    <property type="evidence" value="ECO:0007669"/>
    <property type="project" value="UniProtKB-SubCell"/>
</dbReference>
<keyword evidence="4 9" id="KW-0805">Transcription regulation</keyword>
<feature type="domain" description="Dof-type" evidence="11">
    <location>
        <begin position="74"/>
        <end position="128"/>
    </location>
</feature>
<evidence type="ECO:0000256" key="7">
    <source>
        <dbReference type="ARBA" id="ARBA00023242"/>
    </source>
</evidence>
<organism evidence="12 13">
    <name type="scientific">Mikania micrantha</name>
    <name type="common">bitter vine</name>
    <dbReference type="NCBI Taxonomy" id="192012"/>
    <lineage>
        <taxon>Eukaryota</taxon>
        <taxon>Viridiplantae</taxon>
        <taxon>Streptophyta</taxon>
        <taxon>Embryophyta</taxon>
        <taxon>Tracheophyta</taxon>
        <taxon>Spermatophyta</taxon>
        <taxon>Magnoliopsida</taxon>
        <taxon>eudicotyledons</taxon>
        <taxon>Gunneridae</taxon>
        <taxon>Pentapetalae</taxon>
        <taxon>asterids</taxon>
        <taxon>campanulids</taxon>
        <taxon>Asterales</taxon>
        <taxon>Asteraceae</taxon>
        <taxon>Asteroideae</taxon>
        <taxon>Heliantheae alliance</taxon>
        <taxon>Eupatorieae</taxon>
        <taxon>Mikania</taxon>
    </lineage>
</organism>